<name>A0A200QLA7_MACCD</name>
<dbReference type="InParanoid" id="A0A200QLA7"/>
<feature type="region of interest" description="Disordered" evidence="1">
    <location>
        <begin position="35"/>
        <end position="70"/>
    </location>
</feature>
<dbReference type="Proteomes" id="UP000195402">
    <property type="component" value="Unassembled WGS sequence"/>
</dbReference>
<dbReference type="EMBL" id="MVGT01001717">
    <property type="protein sequence ID" value="OVA11250.1"/>
    <property type="molecule type" value="Genomic_DNA"/>
</dbReference>
<protein>
    <submittedName>
        <fullName evidence="2">Uncharacterized protein</fullName>
    </submittedName>
</protein>
<sequence length="70" mass="7592">MIGAAVGDYKSRSRTHLLTSLLGFAVPVHPPSFDLPDPTIPRFPTPPFTSISNPDPRPLSSDSAEYKLTL</sequence>
<accession>A0A200QLA7</accession>
<evidence type="ECO:0000313" key="2">
    <source>
        <dbReference type="EMBL" id="OVA11250.1"/>
    </source>
</evidence>
<gene>
    <name evidence="2" type="ORF">BVC80_8681g15</name>
</gene>
<organism evidence="2 3">
    <name type="scientific">Macleaya cordata</name>
    <name type="common">Five-seeded plume-poppy</name>
    <name type="synonym">Bocconia cordata</name>
    <dbReference type="NCBI Taxonomy" id="56857"/>
    <lineage>
        <taxon>Eukaryota</taxon>
        <taxon>Viridiplantae</taxon>
        <taxon>Streptophyta</taxon>
        <taxon>Embryophyta</taxon>
        <taxon>Tracheophyta</taxon>
        <taxon>Spermatophyta</taxon>
        <taxon>Magnoliopsida</taxon>
        <taxon>Ranunculales</taxon>
        <taxon>Papaveraceae</taxon>
        <taxon>Papaveroideae</taxon>
        <taxon>Macleaya</taxon>
    </lineage>
</organism>
<keyword evidence="3" id="KW-1185">Reference proteome</keyword>
<proteinExistence type="predicted"/>
<dbReference type="AlphaFoldDB" id="A0A200QLA7"/>
<evidence type="ECO:0000256" key="1">
    <source>
        <dbReference type="SAM" id="MobiDB-lite"/>
    </source>
</evidence>
<evidence type="ECO:0000313" key="3">
    <source>
        <dbReference type="Proteomes" id="UP000195402"/>
    </source>
</evidence>
<reference evidence="2 3" key="1">
    <citation type="journal article" date="2017" name="Mol. Plant">
        <title>The Genome of Medicinal Plant Macleaya cordata Provides New Insights into Benzylisoquinoline Alkaloids Metabolism.</title>
        <authorList>
            <person name="Liu X."/>
            <person name="Liu Y."/>
            <person name="Huang P."/>
            <person name="Ma Y."/>
            <person name="Qing Z."/>
            <person name="Tang Q."/>
            <person name="Cao H."/>
            <person name="Cheng P."/>
            <person name="Zheng Y."/>
            <person name="Yuan Z."/>
            <person name="Zhou Y."/>
            <person name="Liu J."/>
            <person name="Tang Z."/>
            <person name="Zhuo Y."/>
            <person name="Zhang Y."/>
            <person name="Yu L."/>
            <person name="Huang J."/>
            <person name="Yang P."/>
            <person name="Peng Q."/>
            <person name="Zhang J."/>
            <person name="Jiang W."/>
            <person name="Zhang Z."/>
            <person name="Lin K."/>
            <person name="Ro D.K."/>
            <person name="Chen X."/>
            <person name="Xiong X."/>
            <person name="Shang Y."/>
            <person name="Huang S."/>
            <person name="Zeng J."/>
        </authorList>
    </citation>
    <scope>NUCLEOTIDE SEQUENCE [LARGE SCALE GENOMIC DNA]</scope>
    <source>
        <strain evidence="3">cv. BLH2017</strain>
        <tissue evidence="2">Root</tissue>
    </source>
</reference>
<feature type="compositionally biased region" description="Pro residues" evidence="1">
    <location>
        <begin position="38"/>
        <end position="47"/>
    </location>
</feature>
<comment type="caution">
    <text evidence="2">The sequence shown here is derived from an EMBL/GenBank/DDBJ whole genome shotgun (WGS) entry which is preliminary data.</text>
</comment>